<reference evidence="1" key="1">
    <citation type="submission" date="2021-02" db="EMBL/GenBank/DDBJ databases">
        <authorList>
            <person name="Dougan E. K."/>
            <person name="Rhodes N."/>
            <person name="Thang M."/>
            <person name="Chan C."/>
        </authorList>
    </citation>
    <scope>NUCLEOTIDE SEQUENCE</scope>
</reference>
<keyword evidence="2" id="KW-1185">Reference proteome</keyword>
<proteinExistence type="predicted"/>
<name>A0A812SKU5_9DINO</name>
<gene>
    <name evidence="1" type="ORF">SNAT2548_LOCUS27131</name>
</gene>
<sequence length="104" mass="11360">MCYVLCSGEESRFGRKVPLTHASHQQRLTLALSNIGGCTTFFAFGHPMLVGTEALEARICEFSFKGGLPDSARLFTSRPCVDCLCVVGHWALAPWPKNCQASPK</sequence>
<comment type="caution">
    <text evidence="1">The sequence shown here is derived from an EMBL/GenBank/DDBJ whole genome shotgun (WGS) entry which is preliminary data.</text>
</comment>
<dbReference type="EMBL" id="CAJNDS010002456">
    <property type="protein sequence ID" value="CAE7483336.1"/>
    <property type="molecule type" value="Genomic_DNA"/>
</dbReference>
<protein>
    <submittedName>
        <fullName evidence="1">Uncharacterized protein</fullName>
    </submittedName>
</protein>
<evidence type="ECO:0000313" key="1">
    <source>
        <dbReference type="EMBL" id="CAE7483336.1"/>
    </source>
</evidence>
<dbReference type="Proteomes" id="UP000604046">
    <property type="component" value="Unassembled WGS sequence"/>
</dbReference>
<organism evidence="1 2">
    <name type="scientific">Symbiodinium natans</name>
    <dbReference type="NCBI Taxonomy" id="878477"/>
    <lineage>
        <taxon>Eukaryota</taxon>
        <taxon>Sar</taxon>
        <taxon>Alveolata</taxon>
        <taxon>Dinophyceae</taxon>
        <taxon>Suessiales</taxon>
        <taxon>Symbiodiniaceae</taxon>
        <taxon>Symbiodinium</taxon>
    </lineage>
</organism>
<evidence type="ECO:0000313" key="2">
    <source>
        <dbReference type="Proteomes" id="UP000604046"/>
    </source>
</evidence>
<dbReference type="AlphaFoldDB" id="A0A812SKU5"/>
<accession>A0A812SKU5</accession>